<protein>
    <submittedName>
        <fullName evidence="1">Uncharacterized protein</fullName>
    </submittedName>
</protein>
<accession>A0ACC2VSA3</accession>
<proteinExistence type="predicted"/>
<gene>
    <name evidence="1" type="ORF">QFC20_005189</name>
</gene>
<reference evidence="1" key="1">
    <citation type="submission" date="2023-04" db="EMBL/GenBank/DDBJ databases">
        <title>Draft Genome sequencing of Naganishia species isolated from polar environments using Oxford Nanopore Technology.</title>
        <authorList>
            <person name="Leo P."/>
            <person name="Venkateswaran K."/>
        </authorList>
    </citation>
    <scope>NUCLEOTIDE SEQUENCE</scope>
    <source>
        <strain evidence="1">MNA-CCFEE 5262</strain>
    </source>
</reference>
<dbReference type="Proteomes" id="UP001230649">
    <property type="component" value="Unassembled WGS sequence"/>
</dbReference>
<dbReference type="EMBL" id="JASBWS010000068">
    <property type="protein sequence ID" value="KAJ9101656.1"/>
    <property type="molecule type" value="Genomic_DNA"/>
</dbReference>
<comment type="caution">
    <text evidence="1">The sequence shown here is derived from an EMBL/GenBank/DDBJ whole genome shotgun (WGS) entry which is preliminary data.</text>
</comment>
<evidence type="ECO:0000313" key="2">
    <source>
        <dbReference type="Proteomes" id="UP001230649"/>
    </source>
</evidence>
<organism evidence="1 2">
    <name type="scientific">Naganishia adeliensis</name>
    <dbReference type="NCBI Taxonomy" id="92952"/>
    <lineage>
        <taxon>Eukaryota</taxon>
        <taxon>Fungi</taxon>
        <taxon>Dikarya</taxon>
        <taxon>Basidiomycota</taxon>
        <taxon>Agaricomycotina</taxon>
        <taxon>Tremellomycetes</taxon>
        <taxon>Filobasidiales</taxon>
        <taxon>Filobasidiaceae</taxon>
        <taxon>Naganishia</taxon>
    </lineage>
</organism>
<name>A0ACC2VSA3_9TREE</name>
<keyword evidence="2" id="KW-1185">Reference proteome</keyword>
<evidence type="ECO:0000313" key="1">
    <source>
        <dbReference type="EMBL" id="KAJ9101656.1"/>
    </source>
</evidence>
<sequence length="179" mass="20185">MSSSETPHNNTTSNPPTQDDRPYPSNLKLLLIGNSAVGVDFKVKQLEVGGRKYKLSIWDTAGQERFRTLTSSYYRGAQGVILVYDVSSRASFTALTSWFRELSTYTSPEVVKIIVSNKVDKETFSREVSTKEGEEYARRMGCLFLECSAKANLGVEEAFKELVLRVWFFPSSRCLGRND</sequence>